<dbReference type="EMBL" id="QTSX02002188">
    <property type="protein sequence ID" value="KAJ9077622.1"/>
    <property type="molecule type" value="Genomic_DNA"/>
</dbReference>
<keyword evidence="2" id="KW-1185">Reference proteome</keyword>
<evidence type="ECO:0000313" key="1">
    <source>
        <dbReference type="EMBL" id="KAJ9077622.1"/>
    </source>
</evidence>
<organism evidence="1 2">
    <name type="scientific">Entomophthora muscae</name>
    <dbReference type="NCBI Taxonomy" id="34485"/>
    <lineage>
        <taxon>Eukaryota</taxon>
        <taxon>Fungi</taxon>
        <taxon>Fungi incertae sedis</taxon>
        <taxon>Zoopagomycota</taxon>
        <taxon>Entomophthoromycotina</taxon>
        <taxon>Entomophthoromycetes</taxon>
        <taxon>Entomophthorales</taxon>
        <taxon>Entomophthoraceae</taxon>
        <taxon>Entomophthora</taxon>
    </lineage>
</organism>
<comment type="caution">
    <text evidence="1">The sequence shown here is derived from an EMBL/GenBank/DDBJ whole genome shotgun (WGS) entry which is preliminary data.</text>
</comment>
<accession>A0ACC2TSX1</accession>
<evidence type="ECO:0000313" key="2">
    <source>
        <dbReference type="Proteomes" id="UP001165960"/>
    </source>
</evidence>
<proteinExistence type="predicted"/>
<dbReference type="Proteomes" id="UP001165960">
    <property type="component" value="Unassembled WGS sequence"/>
</dbReference>
<sequence length="110" mass="12467">MYDPILHDPQIEAQLSKYPITRDTATFFSNETPSNQDNTDPPPQPPSTSQPKLRSCGWTAIRFKANNPGAWFMHCHYSAHMIMGMQLVMNELPLHQPSQSSSELLEITPK</sequence>
<name>A0ACC2TSX1_9FUNG</name>
<reference evidence="1" key="1">
    <citation type="submission" date="2022-04" db="EMBL/GenBank/DDBJ databases">
        <title>Genome of the entomopathogenic fungus Entomophthora muscae.</title>
        <authorList>
            <person name="Elya C."/>
            <person name="Lovett B.R."/>
            <person name="Lee E."/>
            <person name="Macias A.M."/>
            <person name="Hajek A.E."/>
            <person name="De Bivort B.L."/>
            <person name="Kasson M.T."/>
            <person name="De Fine Licht H.H."/>
            <person name="Stajich J.E."/>
        </authorList>
    </citation>
    <scope>NUCLEOTIDE SEQUENCE</scope>
    <source>
        <strain evidence="1">Berkeley</strain>
    </source>
</reference>
<gene>
    <name evidence="1" type="ORF">DSO57_1015049</name>
</gene>
<protein>
    <submittedName>
        <fullName evidence="1">Uncharacterized protein</fullName>
    </submittedName>
</protein>